<dbReference type="GO" id="GO:0005743">
    <property type="term" value="C:mitochondrial inner membrane"/>
    <property type="evidence" value="ECO:0007669"/>
    <property type="project" value="UniProtKB-SubCell"/>
</dbReference>
<keyword evidence="8 12" id="KW-0496">Mitochondrion</keyword>
<keyword evidence="3" id="KW-0813">Transport</keyword>
<dbReference type="Pfam" id="PF05328">
    <property type="entry name" value="CybS"/>
    <property type="match status" value="1"/>
</dbReference>
<dbReference type="PANTHER" id="PTHR13337">
    <property type="entry name" value="SUCCINATE DEHYDROGENASE"/>
    <property type="match status" value="1"/>
</dbReference>
<keyword evidence="11" id="KW-0408">Iron</keyword>
<dbReference type="GO" id="GO:0020037">
    <property type="term" value="F:heme binding"/>
    <property type="evidence" value="ECO:0007669"/>
    <property type="project" value="TreeGrafter"/>
</dbReference>
<proteinExistence type="inferred from homology"/>
<evidence type="ECO:0000256" key="5">
    <source>
        <dbReference type="ARBA" id="ARBA00022792"/>
    </source>
</evidence>
<evidence type="ECO:0000256" key="6">
    <source>
        <dbReference type="ARBA" id="ARBA00022946"/>
    </source>
</evidence>
<dbReference type="GO" id="GO:0046872">
    <property type="term" value="F:metal ion binding"/>
    <property type="evidence" value="ECO:0007669"/>
    <property type="project" value="UniProtKB-KW"/>
</dbReference>
<keyword evidence="6 12" id="KW-0809">Transit peptide</keyword>
<keyword evidence="11" id="KW-0479">Metal-binding</keyword>
<evidence type="ECO:0000256" key="9">
    <source>
        <dbReference type="ARBA" id="ARBA00023136"/>
    </source>
</evidence>
<evidence type="ECO:0000256" key="2">
    <source>
        <dbReference type="ARBA" id="ARBA00007294"/>
    </source>
</evidence>
<feature type="binding site" description="axial binding residue" evidence="11">
    <location>
        <position position="87"/>
    </location>
    <ligand>
        <name>heme b</name>
        <dbReference type="ChEBI" id="CHEBI:60344"/>
        <note>ligand shared with SDHC</note>
    </ligand>
    <ligandPart>
        <name>Fe</name>
        <dbReference type="ChEBI" id="CHEBI:18248"/>
    </ligandPart>
</feature>
<dbReference type="PANTHER" id="PTHR13337:SF2">
    <property type="entry name" value="SUCCINATE DEHYDROGENASE [UBIQUINONE] CYTOCHROME B SMALL SUBUNIT, MITOCHONDRIAL"/>
    <property type="match status" value="1"/>
</dbReference>
<keyword evidence="5 12" id="KW-0999">Mitochondrion inner membrane</keyword>
<dbReference type="EMBL" id="HBGV01017232">
    <property type="protein sequence ID" value="CAD9512877.1"/>
    <property type="molecule type" value="Transcribed_RNA"/>
</dbReference>
<evidence type="ECO:0000313" key="13">
    <source>
        <dbReference type="EMBL" id="CAD9512877.1"/>
    </source>
</evidence>
<keyword evidence="9 12" id="KW-0472">Membrane</keyword>
<comment type="subcellular location">
    <subcellularLocation>
        <location evidence="1 12">Mitochondrion inner membrane</location>
        <topology evidence="1 12">Multi-pass membrane protein</topology>
    </subcellularLocation>
</comment>
<feature type="transmembrane region" description="Helical" evidence="12">
    <location>
        <begin position="112"/>
        <end position="131"/>
    </location>
</feature>
<evidence type="ECO:0000256" key="10">
    <source>
        <dbReference type="PIRSR" id="PIRSR607992-1"/>
    </source>
</evidence>
<keyword evidence="4 12" id="KW-0812">Transmembrane</keyword>
<feature type="binding site" evidence="10">
    <location>
        <position position="99"/>
    </location>
    <ligand>
        <name>a ubiquinone</name>
        <dbReference type="ChEBI" id="CHEBI:16389"/>
        <note>ligand shared with IP/SDHB</note>
    </ligand>
</feature>
<dbReference type="GO" id="GO:0048039">
    <property type="term" value="F:ubiquinone binding"/>
    <property type="evidence" value="ECO:0007669"/>
    <property type="project" value="TreeGrafter"/>
</dbReference>
<dbReference type="GO" id="GO:0006099">
    <property type="term" value="P:tricarboxylic acid cycle"/>
    <property type="evidence" value="ECO:0007669"/>
    <property type="project" value="TreeGrafter"/>
</dbReference>
<protein>
    <recommendedName>
        <fullName evidence="12">Succinate dehydrogenase [ubiquinone] cytochrome b small subunit</fullName>
    </recommendedName>
</protein>
<dbReference type="InterPro" id="IPR034804">
    <property type="entry name" value="SQR/QFR_C/D"/>
</dbReference>
<keyword evidence="7 12" id="KW-1133">Transmembrane helix</keyword>
<dbReference type="InterPro" id="IPR007992">
    <property type="entry name" value="CybS"/>
</dbReference>
<evidence type="ECO:0000256" key="4">
    <source>
        <dbReference type="ARBA" id="ARBA00022692"/>
    </source>
</evidence>
<reference evidence="13" key="1">
    <citation type="submission" date="2021-01" db="EMBL/GenBank/DDBJ databases">
        <authorList>
            <person name="Corre E."/>
            <person name="Pelletier E."/>
            <person name="Niang G."/>
            <person name="Scheremetjew M."/>
            <person name="Finn R."/>
            <person name="Kale V."/>
            <person name="Holt S."/>
            <person name="Cochrane G."/>
            <person name="Meng A."/>
            <person name="Brown T."/>
            <person name="Cohen L."/>
        </authorList>
    </citation>
    <scope>NUCLEOTIDE SEQUENCE</scope>
    <source>
        <strain evidence="13">CCMP826</strain>
    </source>
</reference>
<sequence length="158" mass="17040">MLRTVQSQSSQAIRRHLSHRIRNMSTESCKPSPFEGDSGKLATQVHHGMTNFLAVVTPIYFMVPESYSDGMVGKSLGAILAVNISAHSWIGLNYVVTDYVPKISKKLMGPARIVSAGIGLVTLLGLGKIALMTEGGLKGTLKGLWTPKKVEEEAKESS</sequence>
<dbReference type="Gene3D" id="1.20.1300.10">
    <property type="entry name" value="Fumarate reductase/succinate dehydrogenase, transmembrane subunit"/>
    <property type="match status" value="1"/>
</dbReference>
<evidence type="ECO:0000256" key="3">
    <source>
        <dbReference type="ARBA" id="ARBA00022448"/>
    </source>
</evidence>
<accession>A0A7S2IB24</accession>
<dbReference type="AlphaFoldDB" id="A0A7S2IB24"/>
<organism evidence="13">
    <name type="scientific">Helicotheca tamesis</name>
    <dbReference type="NCBI Taxonomy" id="374047"/>
    <lineage>
        <taxon>Eukaryota</taxon>
        <taxon>Sar</taxon>
        <taxon>Stramenopiles</taxon>
        <taxon>Ochrophyta</taxon>
        <taxon>Bacillariophyta</taxon>
        <taxon>Mediophyceae</taxon>
        <taxon>Lithodesmiophycidae</taxon>
        <taxon>Lithodesmiales</taxon>
        <taxon>Lithodesmiaceae</taxon>
        <taxon>Helicotheca</taxon>
    </lineage>
</organism>
<comment type="similarity">
    <text evidence="2 12">Belongs to the CybS family.</text>
</comment>
<evidence type="ECO:0000256" key="12">
    <source>
        <dbReference type="RuleBase" id="RU364031"/>
    </source>
</evidence>
<gene>
    <name evidence="13" type="ORF">HTAM1171_LOCUS10606</name>
</gene>
<dbReference type="GO" id="GO:0006121">
    <property type="term" value="P:mitochondrial electron transport, succinate to ubiquinone"/>
    <property type="evidence" value="ECO:0007669"/>
    <property type="project" value="TreeGrafter"/>
</dbReference>
<evidence type="ECO:0000256" key="11">
    <source>
        <dbReference type="PIRSR" id="PIRSR607992-2"/>
    </source>
</evidence>
<name>A0A7S2IB24_9STRA</name>
<comment type="caution">
    <text evidence="12">Lacks conserved residue(s) required for the propagation of feature annotation.</text>
</comment>
<evidence type="ECO:0000256" key="8">
    <source>
        <dbReference type="ARBA" id="ARBA00023128"/>
    </source>
</evidence>
<evidence type="ECO:0000256" key="7">
    <source>
        <dbReference type="ARBA" id="ARBA00022989"/>
    </source>
</evidence>
<evidence type="ECO:0000256" key="1">
    <source>
        <dbReference type="ARBA" id="ARBA00004448"/>
    </source>
</evidence>